<dbReference type="FunFam" id="2.30.29.30:FF:000059">
    <property type="entry name" value="neurobeachin isoform X1"/>
    <property type="match status" value="1"/>
</dbReference>
<feature type="compositionally biased region" description="Polar residues" evidence="11">
    <location>
        <begin position="1101"/>
        <end position="1116"/>
    </location>
</feature>
<organism evidence="14 15">
    <name type="scientific">Seriola dumerili</name>
    <name type="common">Greater amberjack</name>
    <name type="synonym">Caranx dumerili</name>
    <dbReference type="NCBI Taxonomy" id="41447"/>
    <lineage>
        <taxon>Eukaryota</taxon>
        <taxon>Metazoa</taxon>
        <taxon>Chordata</taxon>
        <taxon>Craniata</taxon>
        <taxon>Vertebrata</taxon>
        <taxon>Euteleostomi</taxon>
        <taxon>Actinopterygii</taxon>
        <taxon>Neopterygii</taxon>
        <taxon>Teleostei</taxon>
        <taxon>Neoteleostei</taxon>
        <taxon>Acanthomorphata</taxon>
        <taxon>Carangaria</taxon>
        <taxon>Carangiformes</taxon>
        <taxon>Carangidae</taxon>
        <taxon>Seriola</taxon>
    </lineage>
</organism>
<dbReference type="InterPro" id="IPR013320">
    <property type="entry name" value="ConA-like_dom_sf"/>
</dbReference>
<feature type="compositionally biased region" description="Basic and acidic residues" evidence="11">
    <location>
        <begin position="980"/>
        <end position="993"/>
    </location>
</feature>
<dbReference type="FunFam" id="1.10.1540.10:FF:000001">
    <property type="entry name" value="neurobeachin isoform X1"/>
    <property type="match status" value="1"/>
</dbReference>
<dbReference type="InterPro" id="IPR011989">
    <property type="entry name" value="ARM-like"/>
</dbReference>
<feature type="domain" description="BEACH" evidence="12">
    <location>
        <begin position="2102"/>
        <end position="2391"/>
    </location>
</feature>
<dbReference type="PROSITE" id="PS51783">
    <property type="entry name" value="PH_BEACH"/>
    <property type="match status" value="1"/>
</dbReference>
<comment type="similarity">
    <text evidence="2">Belongs to the WD repeat neurobeachin family.</text>
</comment>
<comment type="subcellular location">
    <subcellularLocation>
        <location evidence="1">Membrane</location>
        <topology evidence="1">Peripheral membrane protein</topology>
    </subcellularLocation>
</comment>
<dbReference type="OMA" id="NMEASQP"/>
<evidence type="ECO:0000259" key="13">
    <source>
        <dbReference type="PROSITE" id="PS51783"/>
    </source>
</evidence>
<dbReference type="GO" id="GO:0005829">
    <property type="term" value="C:cytosol"/>
    <property type="evidence" value="ECO:0007669"/>
    <property type="project" value="TreeGrafter"/>
</dbReference>
<dbReference type="Pfam" id="PF13385">
    <property type="entry name" value="Laminin_G_3"/>
    <property type="match status" value="1"/>
</dbReference>
<evidence type="ECO:0000256" key="11">
    <source>
        <dbReference type="SAM" id="MobiDB-lite"/>
    </source>
</evidence>
<reference evidence="14" key="2">
    <citation type="submission" date="2025-09" db="UniProtKB">
        <authorList>
            <consortium name="Ensembl"/>
        </authorList>
    </citation>
    <scope>IDENTIFICATION</scope>
</reference>
<dbReference type="GO" id="GO:0016020">
    <property type="term" value="C:membrane"/>
    <property type="evidence" value="ECO:0007669"/>
    <property type="project" value="UniProtKB-SubCell"/>
</dbReference>
<dbReference type="Gene3D" id="2.30.29.30">
    <property type="entry name" value="Pleckstrin-homology domain (PH domain)/Phosphotyrosine-binding domain (PTB)"/>
    <property type="match status" value="1"/>
</dbReference>
<dbReference type="FunFam" id="2.130.10.10:FF:000036">
    <property type="entry name" value="Neurobeachin isoform A"/>
    <property type="match status" value="1"/>
</dbReference>
<dbReference type="Pfam" id="PF14844">
    <property type="entry name" value="PH_BEACH"/>
    <property type="match status" value="1"/>
</dbReference>
<dbReference type="InterPro" id="IPR011993">
    <property type="entry name" value="PH-like_dom_sf"/>
</dbReference>
<dbReference type="PROSITE" id="PS50197">
    <property type="entry name" value="BEACH"/>
    <property type="match status" value="1"/>
</dbReference>
<dbReference type="GO" id="GO:0019901">
    <property type="term" value="F:protein kinase binding"/>
    <property type="evidence" value="ECO:0007669"/>
    <property type="project" value="TreeGrafter"/>
</dbReference>
<sequence>MASEETAGAAQPGDGKDGRSGAMALNPGVPIRGIRMKFAVLAGLVEVGEVSNRDIVETVFNLLVGGQFDLEMNFIIQEPESIMCMVELLDKCEPTCQAEVWSIFTAILKKSVRNLQACTDVELIQLVLQRISTTDSMIADLLVDMLGVLASYSITVKELKLFFSKLQGEEGQWPRHAVKLLSVLKYMAHRNGPDSFFSFPGKNAAAIALPPIAKWPYQNGFTFHTWLRMDPLNNINVDKDKPYLYCFRTSKGLGYSAHFVGGCLIVTSLKSKGKGFQHCVKYDFKPQKWYMVTLVHIYNRWKNSEISCYVNGELASFGDIAWFVNTSDTFDKCFLGSSETADANRVFCGQMGAVYLFGEALSAAQILAIYQLGPGYQGTFKYKAESDLLFAEHHKTLLYDGKLSSSIAFTYNPRATDAQLCLESSPKDNASIFVHSPHALMLQDVKAVVTHSVQSGIHSIGGVQVLFPLFAQLDYCQPSSHELDTSVCCTLLSFVMELLKNSVAMQEQVLACKGFLVIGYTLEKSSKVHVTRPVLEIVLAFSRYLSNLQNGILLLKQLCDHILFNPAIWIHAPAKVQLTLYTYLATEFISTVTIYNAIRRVGTVLQVMHTLKFYYWVVNPQDRSGVIPKGLDGPRPNQKEILSLRAFLLLFVKQLIMKDHGVKEDELQSILNYLLTMHEDDNLMDVLQLLVALMSEHPGSMVQAFDQRNGIRVIYKLLASKSEGIRVQALKVMGYFLKHLSPKRKSEVMLSHGLFSLLTERLMLHSSQFTMTTYNVLFEILTEQICTQVIHKQHPDPDSTVKILNPQILKVIAALLKNSPPSPESMEVRRVFLSDMIKLFNNSRENRRSLLQCSVWQEWMLSLCFINPRNSEEQKITEMVYAIFRILLYHAIKYEWGGWRVWVDTLSITHSKVRALIKSMHASHSHTRTHTEENNKQEAVTESSTDKDNDNLQRNTSNTPEAADTKAVEVVGDSTTTPTDGEKCESEHNKDKSSTSMTEDSLNEADTEVPVVSEHEGRTDQASPETAACLENSVLGGASVFNEDLVDVSSVSDQIHPSDADDSQEESSYASAAAGEEAEVLKKEEGKHEDDEESQAEEKQVSNLEGQTPPTETPEQIVTEAPKEKVKDEQSSPTAETSTSEQQPSDSTLPSTAQEVAAASASTSFSQPSETSGTAGEETSSSAPHSSTTASTSDTQKSADSVSKTKEIKIARLDVSNVALDTERLELKETSTTETSQGQPAAAAAAAGGGSSSGQPRESGTSAPRSTMFRIPEFRWSHMHQRLLTDLLFSIETDVQMWRSHSTKTILDFVNSSENVVFVHNSIHLISQVVDNLIMACGGILPLLSAATSSSHELENIEPSQGLAVEASVTFLQRLVNLVDVLIFASSLNFTEIEAEKNMSSGGILRQCLRLVCAMAVRNCLECQQAQFNHGTEGSASNYTAMPSTSPVDAVTGGMSPVRDLDRLLQDMDINRLRAVVFRDIEDSKQAQFLALAVVYFISVLMVSKYRDILEPHNDKKHPQRSQSARSTVCESPYSGAISGGLEVENGVSLRRYDSGIGDDHTSAAASEADLSSSVVTHGPDAISEALSTLSSEVRPAQPADSKGKNVKDILRSLVSAPTDDIMVDPSLLPPAFLGSVGDAARESSQFLFDRSVVVAPKKAGLMTSSGTSTPVPAATAASVSAGTPIDSVALVSSGDASQSTPADSAASDISERLEHALEKAAPLLREIFVDFAPFLSRTLLGSHGQELLIEGTSLVCMKSSSSVVELVMLLCSQEWQNSIQKNAGLAFIELVNEGRLLSHTMKDHLVRVANEAEFILSRQRAEDIHKHAEFESNSAQYAAEKRDEEKMCDHLIRAAKYRDHVTATQLIQKIVNILTDKHGAWGNSSISRPREFWRLDYWEDDLRRRRRFIRNPFGSAHSEATLKAAAEHASEEDILKGKQSIRSQALGNQNSESESLLDGDDDTLSSLDEKDLENLTGPVNLSTSVQLVAPAVVVKGTLSITASELYFEVDEDEPCFKAIDPKILAYTEGLHGKWLFTEIRAVFSRRYLLQNTALEIFMANRTAVMFNFPDPATVKKVVHSLPRVGVGTNFGLPQTRRISLATPKQLFKASNMTQRWQRREISNFEYLIFLNTISGRTFNDLNQYPVFPWVITNYDSEELDLTLPSNFRDLSKPIGALNPKRAAFFSDRYESWEDDQVPKFHYGTHYSTSSFTMMWLLRIEPFTTFFLNFQGGKFDHADRTFSSVSRAWRNCQRDTSDVKELIPEFYYLPEMFVNANSYNLGVMEDGTVVSDVELPPWAKSPEEFVRINRLALESEFVSCQLHQWIDLIFGYKQQGPEATRALNVFYYLTYEGAVNLSSINDPMLREAVESQIRSFGQTPCQLLIEPHPPRSSAMQVTPLMFTEQMQQDVIMVLKFPSNSPVTHVAANTQPGLTSPAIITVTANRLFAVNKWHGLTASNMGSHRRQISDLLDQSIQISSQCFIITADNRFILLCGFWDKSFRVYSTDSGKLTQIVFGHRDVVTCLARSESYIGGDCYVLSGSRDATLLLWYWNGKHSSIGESPGTEFTTPRAILTGHDCEVTCASVCAELGLVISGCKEGPCLIHSMNGDLLRTLEVPERFTRPRLIQSSTEGHCVIYYDKGQFCLFSVNGKLLGHMEIEDSIKAMLLSRDGQYLLTGGDGGVVSVWQVHNLKQLFTYPGCDAGIRSMAMSHDQRCIITGMASGSIVLFYNDFNRWHHEYQTRY</sequence>
<evidence type="ECO:0000256" key="10">
    <source>
        <dbReference type="PROSITE-ProRule" id="PRU00221"/>
    </source>
</evidence>
<evidence type="ECO:0000256" key="6">
    <source>
        <dbReference type="ARBA" id="ARBA00023136"/>
    </source>
</evidence>
<keyword evidence="3" id="KW-0597">Phosphoprotein</keyword>
<dbReference type="InterPro" id="IPR010508">
    <property type="entry name" value="NBEA-like_DUF1088"/>
</dbReference>
<keyword evidence="15" id="KW-1185">Reference proteome</keyword>
<dbReference type="InterPro" id="IPR000409">
    <property type="entry name" value="BEACH_dom"/>
</dbReference>
<name>A0A3B4VAT3_SERDU</name>
<feature type="repeat" description="WD" evidence="10">
    <location>
        <begin position="2660"/>
        <end position="2697"/>
    </location>
</feature>
<dbReference type="SMART" id="SM01026">
    <property type="entry name" value="Beach"/>
    <property type="match status" value="1"/>
</dbReference>
<dbReference type="CDD" id="cd06071">
    <property type="entry name" value="Beach"/>
    <property type="match status" value="1"/>
</dbReference>
<evidence type="ECO:0000256" key="7">
    <source>
        <dbReference type="ARBA" id="ARBA00065599"/>
    </source>
</evidence>
<dbReference type="Pfam" id="PF06469">
    <property type="entry name" value="DUF1088"/>
    <property type="match status" value="1"/>
</dbReference>
<keyword evidence="4 10" id="KW-0853">WD repeat</keyword>
<evidence type="ECO:0000259" key="12">
    <source>
        <dbReference type="PROSITE" id="PS50197"/>
    </source>
</evidence>
<proteinExistence type="inferred from homology"/>
<evidence type="ECO:0000256" key="3">
    <source>
        <dbReference type="ARBA" id="ARBA00022553"/>
    </source>
</evidence>
<evidence type="ECO:0000313" key="14">
    <source>
        <dbReference type="Ensembl" id="ENSSDUP00000027953.1"/>
    </source>
</evidence>
<feature type="region of interest" description="Disordered" evidence="11">
    <location>
        <begin position="1513"/>
        <end position="1532"/>
    </location>
</feature>
<dbReference type="Gene3D" id="1.25.10.10">
    <property type="entry name" value="Leucine-rich Repeat Variant"/>
    <property type="match status" value="1"/>
</dbReference>
<feature type="region of interest" description="Disordered" evidence="11">
    <location>
        <begin position="1050"/>
        <end position="1204"/>
    </location>
</feature>
<dbReference type="SMART" id="SM00320">
    <property type="entry name" value="WD40"/>
    <property type="match status" value="4"/>
</dbReference>
<evidence type="ECO:0000256" key="8">
    <source>
        <dbReference type="ARBA" id="ARBA00073055"/>
    </source>
</evidence>
<dbReference type="SUPFAM" id="SSF81837">
    <property type="entry name" value="BEACH domain"/>
    <property type="match status" value="1"/>
</dbReference>
<evidence type="ECO:0000313" key="15">
    <source>
        <dbReference type="Proteomes" id="UP000261420"/>
    </source>
</evidence>
<reference evidence="14" key="1">
    <citation type="submission" date="2025-08" db="UniProtKB">
        <authorList>
            <consortium name="Ensembl"/>
        </authorList>
    </citation>
    <scope>IDENTIFICATION</scope>
</reference>
<dbReference type="FunFam" id="2.60.120.200:FF:000010">
    <property type="entry name" value="neurobeachin isoform X2"/>
    <property type="match status" value="1"/>
</dbReference>
<dbReference type="Gene3D" id="2.130.10.10">
    <property type="entry name" value="YVTN repeat-like/Quinoprotein amine dehydrogenase"/>
    <property type="match status" value="2"/>
</dbReference>
<dbReference type="Pfam" id="PF20425">
    <property type="entry name" value="Neurobeachin"/>
    <property type="match status" value="1"/>
</dbReference>
<feature type="domain" description="BEACH-type PH" evidence="13">
    <location>
        <begin position="1975"/>
        <end position="2083"/>
    </location>
</feature>
<feature type="region of interest" description="Disordered" evidence="11">
    <location>
        <begin position="1228"/>
        <end position="1265"/>
    </location>
</feature>
<feature type="compositionally biased region" description="Basic and acidic residues" evidence="11">
    <location>
        <begin position="1079"/>
        <end position="1089"/>
    </location>
</feature>
<dbReference type="InterPro" id="IPR023362">
    <property type="entry name" value="PH-BEACH_dom"/>
</dbReference>
<keyword evidence="6" id="KW-0472">Membrane</keyword>
<evidence type="ECO:0000256" key="5">
    <source>
        <dbReference type="ARBA" id="ARBA00022737"/>
    </source>
</evidence>
<dbReference type="Gene3D" id="1.10.1540.10">
    <property type="entry name" value="BEACH domain"/>
    <property type="match status" value="1"/>
</dbReference>
<feature type="region of interest" description="Disordered" evidence="11">
    <location>
        <begin position="1"/>
        <end position="22"/>
    </location>
</feature>
<dbReference type="Pfam" id="PF20426">
    <property type="entry name" value="NBCH_WD40"/>
    <property type="match status" value="1"/>
</dbReference>
<accession>A0A3B4VAT3</accession>
<dbReference type="SUPFAM" id="SSF49899">
    <property type="entry name" value="Concanavalin A-like lectins/glucanases"/>
    <property type="match status" value="1"/>
</dbReference>
<feature type="compositionally biased region" description="Low complexity" evidence="11">
    <location>
        <begin position="1066"/>
        <end position="1075"/>
    </location>
</feature>
<comment type="subunit">
    <text evidence="7">Interacts with RII subunit of PKA.</text>
</comment>
<dbReference type="InterPro" id="IPR016024">
    <property type="entry name" value="ARM-type_fold"/>
</dbReference>
<dbReference type="InterPro" id="IPR036372">
    <property type="entry name" value="BEACH_dom_sf"/>
</dbReference>
<dbReference type="InterPro" id="IPR050865">
    <property type="entry name" value="BEACH_Domain"/>
</dbReference>
<evidence type="ECO:0000256" key="1">
    <source>
        <dbReference type="ARBA" id="ARBA00004170"/>
    </source>
</evidence>
<dbReference type="SUPFAM" id="SSF48371">
    <property type="entry name" value="ARM repeat"/>
    <property type="match status" value="1"/>
</dbReference>
<dbReference type="InterPro" id="IPR001680">
    <property type="entry name" value="WD40_rpt"/>
</dbReference>
<dbReference type="PROSITE" id="PS50082">
    <property type="entry name" value="WD_REPEATS_2"/>
    <property type="match status" value="1"/>
</dbReference>
<dbReference type="PANTHER" id="PTHR13743">
    <property type="entry name" value="BEIGE/BEACH-RELATED"/>
    <property type="match status" value="1"/>
</dbReference>
<dbReference type="InterPro" id="IPR046851">
    <property type="entry name" value="NBCH_WD40"/>
</dbReference>
<dbReference type="Ensembl" id="ENSSDUT00000028445.1">
    <property type="protein sequence ID" value="ENSSDUP00000027953.1"/>
    <property type="gene ID" value="ENSSDUG00000020003.1"/>
</dbReference>
<feature type="compositionally biased region" description="Polar residues" evidence="11">
    <location>
        <begin position="1521"/>
        <end position="1530"/>
    </location>
</feature>
<protein>
    <recommendedName>
        <fullName evidence="8">Neurobeachin</fullName>
    </recommendedName>
    <alternativeName>
        <fullName evidence="9">Lysosomal-trafficking regulator 2</fullName>
    </alternativeName>
</protein>
<dbReference type="SUPFAM" id="SSF50978">
    <property type="entry name" value="WD40 repeat-like"/>
    <property type="match status" value="1"/>
</dbReference>
<dbReference type="Pfam" id="PF15787">
    <property type="entry name" value="DUF4704"/>
    <property type="match status" value="1"/>
</dbReference>
<evidence type="ECO:0000256" key="2">
    <source>
        <dbReference type="ARBA" id="ARBA00008498"/>
    </source>
</evidence>
<dbReference type="Pfam" id="PF02138">
    <property type="entry name" value="Beach"/>
    <property type="match status" value="1"/>
</dbReference>
<dbReference type="GO" id="GO:0008104">
    <property type="term" value="P:intracellular protein localization"/>
    <property type="evidence" value="ECO:0007669"/>
    <property type="project" value="TreeGrafter"/>
</dbReference>
<feature type="compositionally biased region" description="Basic and acidic residues" evidence="11">
    <location>
        <begin position="1121"/>
        <end position="1130"/>
    </location>
</feature>
<dbReference type="SUPFAM" id="SSF50729">
    <property type="entry name" value="PH domain-like"/>
    <property type="match status" value="1"/>
</dbReference>
<dbReference type="Gene3D" id="2.60.120.200">
    <property type="match status" value="1"/>
</dbReference>
<dbReference type="PANTHER" id="PTHR13743:SF64">
    <property type="entry name" value="LIPOPOLYSACCHARIDE-RESPONSIVE AND BEIGE-LIKE ANCHOR PROTEIN"/>
    <property type="match status" value="1"/>
</dbReference>
<keyword evidence="5" id="KW-0677">Repeat</keyword>
<feature type="region of interest" description="Disordered" evidence="11">
    <location>
        <begin position="921"/>
        <end position="1024"/>
    </location>
</feature>
<dbReference type="InterPro" id="IPR031570">
    <property type="entry name" value="NBEA/BDCP_DUF4704"/>
</dbReference>
<feature type="compositionally biased region" description="Low complexity" evidence="11">
    <location>
        <begin position="1232"/>
        <end position="1246"/>
    </location>
</feature>
<evidence type="ECO:0000256" key="4">
    <source>
        <dbReference type="ARBA" id="ARBA00022574"/>
    </source>
</evidence>
<feature type="compositionally biased region" description="Polar residues" evidence="11">
    <location>
        <begin position="1131"/>
        <end position="1168"/>
    </location>
</feature>
<dbReference type="InterPro" id="IPR036322">
    <property type="entry name" value="WD40_repeat_dom_sf"/>
</dbReference>
<dbReference type="InterPro" id="IPR046852">
    <property type="entry name" value="Neurobeachin_a-sol"/>
</dbReference>
<dbReference type="CDD" id="cd01201">
    <property type="entry name" value="PH_BEACH"/>
    <property type="match status" value="1"/>
</dbReference>
<dbReference type="GeneTree" id="ENSGT00940000154778"/>
<evidence type="ECO:0000256" key="9">
    <source>
        <dbReference type="ARBA" id="ARBA00080802"/>
    </source>
</evidence>
<dbReference type="InterPro" id="IPR015943">
    <property type="entry name" value="WD40/YVTN_repeat-like_dom_sf"/>
</dbReference>
<dbReference type="Proteomes" id="UP000261420">
    <property type="component" value="Unplaced"/>
</dbReference>
<feature type="compositionally biased region" description="Low complexity" evidence="11">
    <location>
        <begin position="1169"/>
        <end position="1201"/>
    </location>
</feature>